<feature type="compositionally biased region" description="Polar residues" evidence="1">
    <location>
        <begin position="225"/>
        <end position="243"/>
    </location>
</feature>
<evidence type="ECO:0008006" key="4">
    <source>
        <dbReference type="Google" id="ProtNLM"/>
    </source>
</evidence>
<reference evidence="2 3" key="1">
    <citation type="journal article" date="2015" name="Genome Announc.">
        <title>Draft Genome Sequence and Gene Annotation of the Entomopathogenic Fungus Verticillium hemipterigenum.</title>
        <authorList>
            <person name="Horn F."/>
            <person name="Habel A."/>
            <person name="Scharf D.H."/>
            <person name="Dworschak J."/>
            <person name="Brakhage A.A."/>
            <person name="Guthke R."/>
            <person name="Hertweck C."/>
            <person name="Linde J."/>
        </authorList>
    </citation>
    <scope>NUCLEOTIDE SEQUENCE [LARGE SCALE GENOMIC DNA]</scope>
</reference>
<dbReference type="EMBL" id="CDHN01000002">
    <property type="protein sequence ID" value="CEJ89303.1"/>
    <property type="molecule type" value="Genomic_DNA"/>
</dbReference>
<feature type="compositionally biased region" description="Low complexity" evidence="1">
    <location>
        <begin position="203"/>
        <end position="218"/>
    </location>
</feature>
<keyword evidence="3" id="KW-1185">Reference proteome</keyword>
<evidence type="ECO:0000256" key="1">
    <source>
        <dbReference type="SAM" id="MobiDB-lite"/>
    </source>
</evidence>
<gene>
    <name evidence="2" type="ORF">VHEMI05153</name>
</gene>
<sequence length="243" mass="26588">MEVSPNIPVKISFHGQEADAKVFIASTFTKPAWELLEMEANTLDGSDAYFTKTFHPKQGKDYYYRFRIGRDGEWTVDESKPIGADDNGHRVNIFNAIPGEPVNTLGEAGATQDNHSKAPLFAHECLGAYEITDEDLDDEPIEKTVPRKTQPMVPNADNVDVNDPTLEEFPCDRDAIMGTLRKIQSSTDVAIMDDGTGRASMDSSNGNSPPSSSLSPASNRRRGNSYGSQTSEKPLTALNSISE</sequence>
<dbReference type="InterPro" id="IPR014756">
    <property type="entry name" value="Ig_E-set"/>
</dbReference>
<evidence type="ECO:0000313" key="2">
    <source>
        <dbReference type="EMBL" id="CEJ89303.1"/>
    </source>
</evidence>
<name>A0A0A1TGC8_9HYPO</name>
<dbReference type="SUPFAM" id="SSF81296">
    <property type="entry name" value="E set domains"/>
    <property type="match status" value="1"/>
</dbReference>
<dbReference type="AlphaFoldDB" id="A0A0A1TGC8"/>
<dbReference type="InterPro" id="IPR013783">
    <property type="entry name" value="Ig-like_fold"/>
</dbReference>
<dbReference type="Proteomes" id="UP000039046">
    <property type="component" value="Unassembled WGS sequence"/>
</dbReference>
<evidence type="ECO:0000313" key="3">
    <source>
        <dbReference type="Proteomes" id="UP000039046"/>
    </source>
</evidence>
<protein>
    <recommendedName>
        <fullName evidence="4">AMP-activated protein kinase glycogen-binding domain-containing protein</fullName>
    </recommendedName>
</protein>
<dbReference type="HOGENOM" id="CLU_1143232_0_0_1"/>
<dbReference type="Gene3D" id="2.60.40.10">
    <property type="entry name" value="Immunoglobulins"/>
    <property type="match status" value="1"/>
</dbReference>
<dbReference type="OrthoDB" id="5350410at2759"/>
<organism evidence="2 3">
    <name type="scientific">[Torrubiella] hemipterigena</name>
    <dbReference type="NCBI Taxonomy" id="1531966"/>
    <lineage>
        <taxon>Eukaryota</taxon>
        <taxon>Fungi</taxon>
        <taxon>Dikarya</taxon>
        <taxon>Ascomycota</taxon>
        <taxon>Pezizomycotina</taxon>
        <taxon>Sordariomycetes</taxon>
        <taxon>Hypocreomycetidae</taxon>
        <taxon>Hypocreales</taxon>
        <taxon>Clavicipitaceae</taxon>
        <taxon>Clavicipitaceae incertae sedis</taxon>
        <taxon>'Torrubiella' clade</taxon>
    </lineage>
</organism>
<dbReference type="STRING" id="1531966.A0A0A1TGC8"/>
<proteinExistence type="predicted"/>
<dbReference type="CDD" id="cd02859">
    <property type="entry name" value="E_set_AMPKbeta_like_N"/>
    <property type="match status" value="1"/>
</dbReference>
<feature type="region of interest" description="Disordered" evidence="1">
    <location>
        <begin position="187"/>
        <end position="243"/>
    </location>
</feature>
<accession>A0A0A1TGC8</accession>